<keyword evidence="3" id="KW-1185">Reference proteome</keyword>
<dbReference type="PATRIC" id="fig|512763.3.peg.1680"/>
<dbReference type="RefSeq" id="WP_062543280.1">
    <property type="nucleotide sequence ID" value="NZ_CP012643.1"/>
</dbReference>
<dbReference type="InterPro" id="IPR011467">
    <property type="entry name" value="DUF1573"/>
</dbReference>
<evidence type="ECO:0000313" key="3">
    <source>
        <dbReference type="Proteomes" id="UP000061382"/>
    </source>
</evidence>
<proteinExistence type="predicted"/>
<name>A0A0P0C1T0_9BACT</name>
<dbReference type="PANTHER" id="PTHR37833">
    <property type="entry name" value="LIPOPROTEIN-RELATED"/>
    <property type="match status" value="1"/>
</dbReference>
<dbReference type="KEGG" id="rti:DC20_07630"/>
<evidence type="ECO:0008006" key="4">
    <source>
        <dbReference type="Google" id="ProtNLM"/>
    </source>
</evidence>
<dbReference type="STRING" id="512763.DC20_07630"/>
<dbReference type="PANTHER" id="PTHR37833:SF1">
    <property type="entry name" value="SIGNAL PEPTIDE PROTEIN"/>
    <property type="match status" value="1"/>
</dbReference>
<dbReference type="EMBL" id="CP012643">
    <property type="protein sequence ID" value="ALI98869.1"/>
    <property type="molecule type" value="Genomic_DNA"/>
</dbReference>
<gene>
    <name evidence="2" type="ORF">DC20_07630</name>
</gene>
<dbReference type="PROSITE" id="PS51257">
    <property type="entry name" value="PROKAR_LIPOPROTEIN"/>
    <property type="match status" value="1"/>
</dbReference>
<dbReference type="Proteomes" id="UP000061382">
    <property type="component" value="Chromosome"/>
</dbReference>
<dbReference type="Gene3D" id="2.60.40.10">
    <property type="entry name" value="Immunoglobulins"/>
    <property type="match status" value="1"/>
</dbReference>
<feature type="region of interest" description="Disordered" evidence="1">
    <location>
        <begin position="26"/>
        <end position="66"/>
    </location>
</feature>
<dbReference type="OrthoDB" id="826619at2"/>
<evidence type="ECO:0000313" key="2">
    <source>
        <dbReference type="EMBL" id="ALI98869.1"/>
    </source>
</evidence>
<organism evidence="2 3">
    <name type="scientific">Rufibacter tibetensis</name>
    <dbReference type="NCBI Taxonomy" id="512763"/>
    <lineage>
        <taxon>Bacteria</taxon>
        <taxon>Pseudomonadati</taxon>
        <taxon>Bacteroidota</taxon>
        <taxon>Cytophagia</taxon>
        <taxon>Cytophagales</taxon>
        <taxon>Hymenobacteraceae</taxon>
        <taxon>Rufibacter</taxon>
    </lineage>
</organism>
<protein>
    <recommendedName>
        <fullName evidence="4">DUF1573 domain-containing protein</fullName>
    </recommendedName>
</protein>
<accession>A0A0P0C1T0</accession>
<sequence length="182" mass="19165">MKKQFIIALLLAGGLWTSSCEKKATTEETATATEQNASEGSAPVAANDPATNPNVAGQEAVNPNAPKPVMTFKETEFDFGNIKADKKVEHTFTFTNTGKAPLIIENASATCGCTVPEWPHEPVAPGETGKIKVVFDPTGKTGQQSKQITITANTDPQINQVVIKTNITGTVPQAGADGPVRM</sequence>
<dbReference type="AlphaFoldDB" id="A0A0P0C1T0"/>
<dbReference type="Pfam" id="PF07610">
    <property type="entry name" value="DUF1573"/>
    <property type="match status" value="1"/>
</dbReference>
<reference evidence="2 3" key="1">
    <citation type="submission" date="2015-08" db="EMBL/GenBank/DDBJ databases">
        <title>Complete genome sequence of Rufibacter tibetensis strain 1351t, a radiation-resistant bacterium from tibet plateau.</title>
        <authorList>
            <person name="Dai J."/>
        </authorList>
    </citation>
    <scope>NUCLEOTIDE SEQUENCE [LARGE SCALE GENOMIC DNA]</scope>
    <source>
        <strain evidence="2 3">1351</strain>
    </source>
</reference>
<dbReference type="InterPro" id="IPR013783">
    <property type="entry name" value="Ig-like_fold"/>
</dbReference>
<evidence type="ECO:0000256" key="1">
    <source>
        <dbReference type="SAM" id="MobiDB-lite"/>
    </source>
</evidence>